<dbReference type="OrthoDB" id="226722at2"/>
<name>A0A518DDH5_9BACT</name>
<keyword evidence="1" id="KW-0732">Signal</keyword>
<dbReference type="Proteomes" id="UP000317429">
    <property type="component" value="Chromosome"/>
</dbReference>
<evidence type="ECO:0008006" key="4">
    <source>
        <dbReference type="Google" id="ProtNLM"/>
    </source>
</evidence>
<evidence type="ECO:0000313" key="3">
    <source>
        <dbReference type="Proteomes" id="UP000317429"/>
    </source>
</evidence>
<sequence precursor="true">MAVSRDFIRRLCCSLAAASLATGPAGAADLFSENFDGLTLKPVVTFESELRDRAAWQEVGPNGPAGWTEVNLTTVNPESPGSGVAEFAGWRFVDKAWWVLTAGDQGRNQFLSGSGVIAVADPDEWDDFGDPAGSEADLDPANGVFDSTLVTPSISLSGIAANQAKLFFHSSWQPEDQQTGMLTAVYNRGAGNETTIPLLRFSSVDSDPDFKPIALNESVTLDLQNPAGAANVEIQFRLQGNNDWWWAVDNVSVFTGAAPGEDGVLRAIVDRGTGEVKIVNRTGSSVDLRGYSLRSQAGVFDEAGAAFLSAGDPGWLQATQPGGTINDLSEVHLGSDPFGTTAEINLGDVWQGFYRELSDVTFDYLLEGNDSPIRGIVEFVGNPDQAYPFLDLDFSGAVDINDWETFKLGFGSGLTGLTEAVRYAKGDLDNDGLHTLGDFLEFQRTYDFVNGQGALAAAIAGGSTNVPEPASWAALLAICFTAATVRLRGRPAAMAIVVGAALVGVSATDADAQLVLLSEDFEGIPLGPNVEEAVAGSEVWSGVGPAGWIVDDSGMPNNDDPDLDGVTEWSGWAFADKDWWVEAAGDQDRSQFTRGQGTVMIADPDEWEDAATDPGTTAPFNLYDARTLTPVISIPAGVPAGRIKFAFDSAWRPEGMDDGAVNNTNNQTAVIRAIYDAGTPSQRAVEVLRWDSDEESDFYKQDATNERVTIDDLRFDGAASTLQLEFNLNNAWNDWFWALDNLLISVPTDPATLRINTANGLAYLVGDDVISSAITGINITSDTGLLRSMAGGGLSASVAETADGPDADSIPGSSSGERWERLASTDRQFAEAFLFGSSQFDNTRSELLGGLINAATFDQAAAEAAGDIKFSYSLASGDIVQGVVQYYYEAIGLPGDFNGDGSVDAADYTVWRDALGTTASLGGNGDETGGSANLVDAADYALWKQSFGASLSVGPAATAAAGVPEPSSLLVCLLAGAAGAASLARRGGRGLLLGLAAMLATAGGASAALPPSPFLDRDYRFGDLDNGGTAGQPVTQTDGSGNLVTYDSAGQLGQNQLIDLIAVSPTSRKPTYVSTADRPDGAGGIGLQLNPLTFDRQYLRTGFGEALNFPEQSPSSAASLINQGGSLNYFRINDRGFELWAKPTAVAGEQHIVMDSQQHGVLIDSSGHYAMRYGSRFEVETTQLPGPDGELGTEDDVLDVSDPIVTPADYSTGVLATANQWSHLSVVRPFGPGQGSIFYVNGVAEAVAFGGYAVETIVNIGEGEVFTNIDALDVSPLTVGRATSPTSLELPLAESFFFRGVVDDLKMFVIGLNDNDNLVGGGVNVLNDYGEYIFQRDNGYAQAFAPAIDGDLNGDMSVTLADASLFASNWLSEKRLSAINPATELEQSRLVGDLSTRVLGDFNYDGIVNLGDWAILNNASPAAGAAALRLIAGHSVPEPASLLTALSVGAFALLARRARRGGE</sequence>
<reference evidence="2 3" key="1">
    <citation type="submission" date="2019-02" db="EMBL/GenBank/DDBJ databases">
        <title>Deep-cultivation of Planctomycetes and their phenomic and genomic characterization uncovers novel biology.</title>
        <authorList>
            <person name="Wiegand S."/>
            <person name="Jogler M."/>
            <person name="Boedeker C."/>
            <person name="Pinto D."/>
            <person name="Vollmers J."/>
            <person name="Rivas-Marin E."/>
            <person name="Kohn T."/>
            <person name="Peeters S.H."/>
            <person name="Heuer A."/>
            <person name="Rast P."/>
            <person name="Oberbeckmann S."/>
            <person name="Bunk B."/>
            <person name="Jeske O."/>
            <person name="Meyerdierks A."/>
            <person name="Storesund J.E."/>
            <person name="Kallscheuer N."/>
            <person name="Luecker S."/>
            <person name="Lage O.M."/>
            <person name="Pohl T."/>
            <person name="Merkel B.J."/>
            <person name="Hornburger P."/>
            <person name="Mueller R.-W."/>
            <person name="Bruemmer F."/>
            <person name="Labrenz M."/>
            <person name="Spormann A.M."/>
            <person name="Op den Camp H."/>
            <person name="Overmann J."/>
            <person name="Amann R."/>
            <person name="Jetten M.S.M."/>
            <person name="Mascher T."/>
            <person name="Medema M.H."/>
            <person name="Devos D.P."/>
            <person name="Kaster A.-K."/>
            <person name="Ovreas L."/>
            <person name="Rohde M."/>
            <person name="Galperin M.Y."/>
            <person name="Jogler C."/>
        </authorList>
    </citation>
    <scope>NUCLEOTIDE SEQUENCE [LARGE SCALE GENOMIC DNA]</scope>
    <source>
        <strain evidence="2 3">Pla175</strain>
    </source>
</reference>
<accession>A0A518DDH5</accession>
<feature type="chain" id="PRO_5021743667" description="PEP-CTERM motif protein" evidence="1">
    <location>
        <begin position="28"/>
        <end position="1463"/>
    </location>
</feature>
<dbReference type="RefSeq" id="WP_145286264.1">
    <property type="nucleotide sequence ID" value="NZ_CP036291.1"/>
</dbReference>
<protein>
    <recommendedName>
        <fullName evidence="4">PEP-CTERM motif protein</fullName>
    </recommendedName>
</protein>
<keyword evidence="3" id="KW-1185">Reference proteome</keyword>
<dbReference type="KEGG" id="pnd:Pla175_29200"/>
<gene>
    <name evidence="2" type="ORF">Pla175_29200</name>
</gene>
<dbReference type="InterPro" id="IPR013320">
    <property type="entry name" value="ConA-like_dom_sf"/>
</dbReference>
<dbReference type="InterPro" id="IPR036439">
    <property type="entry name" value="Dockerin_dom_sf"/>
</dbReference>
<dbReference type="GO" id="GO:0000272">
    <property type="term" value="P:polysaccharide catabolic process"/>
    <property type="evidence" value="ECO:0007669"/>
    <property type="project" value="InterPro"/>
</dbReference>
<organism evidence="2 3">
    <name type="scientific">Pirellulimonas nuda</name>
    <dbReference type="NCBI Taxonomy" id="2528009"/>
    <lineage>
        <taxon>Bacteria</taxon>
        <taxon>Pseudomonadati</taxon>
        <taxon>Planctomycetota</taxon>
        <taxon>Planctomycetia</taxon>
        <taxon>Pirellulales</taxon>
        <taxon>Lacipirellulaceae</taxon>
        <taxon>Pirellulimonas</taxon>
    </lineage>
</organism>
<dbReference type="Gene3D" id="1.10.1330.10">
    <property type="entry name" value="Dockerin domain"/>
    <property type="match status" value="1"/>
</dbReference>
<evidence type="ECO:0000256" key="1">
    <source>
        <dbReference type="SAM" id="SignalP"/>
    </source>
</evidence>
<dbReference type="InterPro" id="IPR018247">
    <property type="entry name" value="EF_Hand_1_Ca_BS"/>
</dbReference>
<feature type="signal peptide" evidence="1">
    <location>
        <begin position="1"/>
        <end position="27"/>
    </location>
</feature>
<dbReference type="PROSITE" id="PS00018">
    <property type="entry name" value="EF_HAND_1"/>
    <property type="match status" value="1"/>
</dbReference>
<evidence type="ECO:0000313" key="2">
    <source>
        <dbReference type="EMBL" id="QDU89528.1"/>
    </source>
</evidence>
<dbReference type="SUPFAM" id="SSF49899">
    <property type="entry name" value="Concanavalin A-like lectins/glucanases"/>
    <property type="match status" value="1"/>
</dbReference>
<proteinExistence type="predicted"/>
<dbReference type="EMBL" id="CP036291">
    <property type="protein sequence ID" value="QDU89528.1"/>
    <property type="molecule type" value="Genomic_DNA"/>
</dbReference>